<feature type="domain" description="B30.2/SPRY" evidence="10">
    <location>
        <begin position="351"/>
        <end position="548"/>
    </location>
</feature>
<dbReference type="Gene3D" id="4.10.830.40">
    <property type="match status" value="1"/>
</dbReference>
<evidence type="ECO:0000256" key="4">
    <source>
        <dbReference type="ARBA" id="ARBA00022833"/>
    </source>
</evidence>
<keyword evidence="2" id="KW-0479">Metal-binding</keyword>
<dbReference type="SMART" id="SM00449">
    <property type="entry name" value="SPRY"/>
    <property type="match status" value="1"/>
</dbReference>
<dbReference type="SMART" id="SM00184">
    <property type="entry name" value="RING"/>
    <property type="match status" value="1"/>
</dbReference>
<dbReference type="InterPro" id="IPR027370">
    <property type="entry name" value="Znf-RING_euk"/>
</dbReference>
<dbReference type="Gene3D" id="3.30.40.10">
    <property type="entry name" value="Zinc/RING finger domain, C3HC4 (zinc finger)"/>
    <property type="match status" value="1"/>
</dbReference>
<dbReference type="SUPFAM" id="SSF57845">
    <property type="entry name" value="B-box zinc-binding domain"/>
    <property type="match status" value="1"/>
</dbReference>
<evidence type="ECO:0000256" key="6">
    <source>
        <dbReference type="PROSITE-ProRule" id="PRU00024"/>
    </source>
</evidence>
<evidence type="ECO:0000256" key="1">
    <source>
        <dbReference type="ARBA" id="ARBA00022588"/>
    </source>
</evidence>
<dbReference type="CDD" id="cd13733">
    <property type="entry name" value="SPRY_PRY_C-I_1"/>
    <property type="match status" value="1"/>
</dbReference>
<keyword evidence="3 6" id="KW-0863">Zinc-finger</keyword>
<dbReference type="InterPro" id="IPR051051">
    <property type="entry name" value="E3_ubiq-ligase_TRIM/RNF"/>
</dbReference>
<keyword evidence="5" id="KW-0391">Immunity</keyword>
<dbReference type="GO" id="GO:0008270">
    <property type="term" value="F:zinc ion binding"/>
    <property type="evidence" value="ECO:0007669"/>
    <property type="project" value="UniProtKB-KW"/>
</dbReference>
<evidence type="ECO:0000256" key="5">
    <source>
        <dbReference type="ARBA" id="ARBA00022859"/>
    </source>
</evidence>
<reference evidence="12" key="1">
    <citation type="submission" date="2025-08" db="UniProtKB">
        <authorList>
            <consortium name="RefSeq"/>
        </authorList>
    </citation>
    <scope>IDENTIFICATION</scope>
    <source>
        <tissue evidence="12">Muscle</tissue>
    </source>
</reference>
<dbReference type="PRINTS" id="PR01407">
    <property type="entry name" value="BUTYPHLNCDUF"/>
</dbReference>
<feature type="coiled-coil region" evidence="7">
    <location>
        <begin position="249"/>
        <end position="301"/>
    </location>
</feature>
<dbReference type="Proteomes" id="UP000504611">
    <property type="component" value="Unplaced"/>
</dbReference>
<dbReference type="RefSeq" id="XP_010773461.1">
    <property type="nucleotide sequence ID" value="XM_010775159.1"/>
</dbReference>
<dbReference type="InterPro" id="IPR006574">
    <property type="entry name" value="PRY"/>
</dbReference>
<dbReference type="PROSITE" id="PS50089">
    <property type="entry name" value="ZF_RING_2"/>
    <property type="match status" value="1"/>
</dbReference>
<dbReference type="InterPro" id="IPR058030">
    <property type="entry name" value="TRIM8/14/16/25/29/45/65_CC"/>
</dbReference>
<evidence type="ECO:0000313" key="12">
    <source>
        <dbReference type="RefSeq" id="XP_010773461.1"/>
    </source>
</evidence>
<dbReference type="PROSITE" id="PS50188">
    <property type="entry name" value="B302_SPRY"/>
    <property type="match status" value="1"/>
</dbReference>
<dbReference type="InterPro" id="IPR003879">
    <property type="entry name" value="Butyrophylin_SPRY"/>
</dbReference>
<dbReference type="PROSITE" id="PS50119">
    <property type="entry name" value="ZF_BBOX"/>
    <property type="match status" value="1"/>
</dbReference>
<dbReference type="KEGG" id="ncc:104948921"/>
<dbReference type="Pfam" id="PF00622">
    <property type="entry name" value="SPRY"/>
    <property type="match status" value="1"/>
</dbReference>
<dbReference type="Pfam" id="PF13765">
    <property type="entry name" value="PRY"/>
    <property type="match status" value="1"/>
</dbReference>
<dbReference type="InterPro" id="IPR003877">
    <property type="entry name" value="SPRY_dom"/>
</dbReference>
<feature type="domain" description="RING-type" evidence="8">
    <location>
        <begin position="22"/>
        <end position="62"/>
    </location>
</feature>
<keyword evidence="11" id="KW-1185">Reference proteome</keyword>
<dbReference type="SUPFAM" id="SSF49899">
    <property type="entry name" value="Concanavalin A-like lectins/glucanases"/>
    <property type="match status" value="1"/>
</dbReference>
<feature type="domain" description="B box-type" evidence="9">
    <location>
        <begin position="151"/>
        <end position="191"/>
    </location>
</feature>
<dbReference type="OrthoDB" id="6270329at2759"/>
<keyword evidence="4" id="KW-0862">Zinc</keyword>
<dbReference type="Pfam" id="PF13445">
    <property type="entry name" value="zf-RING_UBOX"/>
    <property type="match status" value="1"/>
</dbReference>
<dbReference type="PROSITE" id="PS00518">
    <property type="entry name" value="ZF_RING_1"/>
    <property type="match status" value="1"/>
</dbReference>
<name>A0A6I9NG26_9TELE</name>
<evidence type="ECO:0000313" key="11">
    <source>
        <dbReference type="Proteomes" id="UP000504611"/>
    </source>
</evidence>
<dbReference type="InterPro" id="IPR001870">
    <property type="entry name" value="B30.2/SPRY"/>
</dbReference>
<dbReference type="SMART" id="SM00336">
    <property type="entry name" value="BBOX"/>
    <property type="match status" value="1"/>
</dbReference>
<keyword evidence="1" id="KW-0399">Innate immunity</keyword>
<dbReference type="FunFam" id="2.60.120.920:FF:000004">
    <property type="entry name" value="Butyrophilin subfamily 1 member A1"/>
    <property type="match status" value="1"/>
</dbReference>
<dbReference type="GO" id="GO:0005737">
    <property type="term" value="C:cytoplasm"/>
    <property type="evidence" value="ECO:0007669"/>
    <property type="project" value="UniProtKB-ARBA"/>
</dbReference>
<dbReference type="PANTHER" id="PTHR25465">
    <property type="entry name" value="B-BOX DOMAIN CONTAINING"/>
    <property type="match status" value="1"/>
</dbReference>
<dbReference type="PANTHER" id="PTHR25465:SF32">
    <property type="entry name" value="BLOODTHIRSTY-RELATED GENE FAMILY, MEMBER 16 ISOFORM X1-RELATED"/>
    <property type="match status" value="1"/>
</dbReference>
<dbReference type="InterPro" id="IPR013083">
    <property type="entry name" value="Znf_RING/FYVE/PHD"/>
</dbReference>
<proteinExistence type="predicted"/>
<evidence type="ECO:0000256" key="7">
    <source>
        <dbReference type="SAM" id="Coils"/>
    </source>
</evidence>
<evidence type="ECO:0000259" key="9">
    <source>
        <dbReference type="PROSITE" id="PS50119"/>
    </source>
</evidence>
<dbReference type="GeneID" id="104948921"/>
<dbReference type="Gene3D" id="3.30.160.60">
    <property type="entry name" value="Classic Zinc Finger"/>
    <property type="match status" value="1"/>
</dbReference>
<dbReference type="InterPro" id="IPR001841">
    <property type="entry name" value="Znf_RING"/>
</dbReference>
<dbReference type="Pfam" id="PF25600">
    <property type="entry name" value="TRIM_CC"/>
    <property type="match status" value="1"/>
</dbReference>
<protein>
    <submittedName>
        <fullName evidence="12">E3 ubiquitin-protein ligase TRIM39-like isoform X1</fullName>
    </submittedName>
</protein>
<keyword evidence="7" id="KW-0175">Coiled coil</keyword>
<dbReference type="CDD" id="cd19769">
    <property type="entry name" value="Bbox2_TRIM16-like"/>
    <property type="match status" value="1"/>
</dbReference>
<evidence type="ECO:0000256" key="2">
    <source>
        <dbReference type="ARBA" id="ARBA00022723"/>
    </source>
</evidence>
<dbReference type="SUPFAM" id="SSF57850">
    <property type="entry name" value="RING/U-box"/>
    <property type="match status" value="1"/>
</dbReference>
<dbReference type="AlphaFoldDB" id="A0A6I9NG26"/>
<dbReference type="InterPro" id="IPR000315">
    <property type="entry name" value="Znf_B-box"/>
</dbReference>
<organism evidence="11 12">
    <name type="scientific">Notothenia coriiceps</name>
    <name type="common">black rockcod</name>
    <dbReference type="NCBI Taxonomy" id="8208"/>
    <lineage>
        <taxon>Eukaryota</taxon>
        <taxon>Metazoa</taxon>
        <taxon>Chordata</taxon>
        <taxon>Craniata</taxon>
        <taxon>Vertebrata</taxon>
        <taxon>Euteleostomi</taxon>
        <taxon>Actinopterygii</taxon>
        <taxon>Neopterygii</taxon>
        <taxon>Teleostei</taxon>
        <taxon>Neoteleostei</taxon>
        <taxon>Acanthomorphata</taxon>
        <taxon>Eupercaria</taxon>
        <taxon>Perciformes</taxon>
        <taxon>Notothenioidei</taxon>
        <taxon>Nototheniidae</taxon>
        <taxon>Notothenia</taxon>
    </lineage>
</organism>
<sequence length="548" mass="61709">MLVTRINMSAANCFLSEDQLLCGICLDVFTDPVTLPCGHNFCQKCIKQHWDSNSKCECPTCKYPFYKKLDLRVNNFISEMAAQFSRSRSDSSDQQLAKPGEVPCDICTETKWKAVKSCLVCLASYCDNHLQSHLTAPCLKRHQLTDPVENLEGRMCKIHEKPLELFCKTDQICVCMLCPVLDHKSHEVIPLKEQFERKKADLGKTEARIHRKIQERRLKIEEFKNLSNVNKESGEREKADGVQVFNALIQSLEISKAELIEEIEAKQIETEKKAKAFIGELEQEISELIRERAEVEQLSRSKDYVHVLQSFASLKASALSKDWTEVSIDPPSHEGTLRNALDQLDETLGKEMDKALQIAELNRVQKCAVDMVLDPDSAHHALMISADGKQVHHAAVNKKLSDTPKRFNPSCCVLGREGFSSGKFYFETVVREKTRWTVGVAKESIKRKGIIPLSPENGHWTIWLKNGDEYAALVGSPLKLSLDSKPQKVGVFVDYDEGLVSFYNVDTADLLYSFAGCSFAERIYPFFSPGLNDDGINSVPLTLSSVGH</sequence>
<dbReference type="InterPro" id="IPR013320">
    <property type="entry name" value="ConA-like_dom_sf"/>
</dbReference>
<evidence type="ECO:0000259" key="10">
    <source>
        <dbReference type="PROSITE" id="PS50188"/>
    </source>
</evidence>
<accession>A0A6I9NG26</accession>
<dbReference type="InterPro" id="IPR043136">
    <property type="entry name" value="B30.2/SPRY_sf"/>
</dbReference>
<dbReference type="GO" id="GO:0045087">
    <property type="term" value="P:innate immune response"/>
    <property type="evidence" value="ECO:0007669"/>
    <property type="project" value="UniProtKB-KW"/>
</dbReference>
<dbReference type="Pfam" id="PF00643">
    <property type="entry name" value="zf-B_box"/>
    <property type="match status" value="1"/>
</dbReference>
<dbReference type="SMART" id="SM00589">
    <property type="entry name" value="PRY"/>
    <property type="match status" value="1"/>
</dbReference>
<dbReference type="Gene3D" id="2.60.120.920">
    <property type="match status" value="1"/>
</dbReference>
<dbReference type="InterPro" id="IPR017907">
    <property type="entry name" value="Znf_RING_CS"/>
</dbReference>
<evidence type="ECO:0000259" key="8">
    <source>
        <dbReference type="PROSITE" id="PS50089"/>
    </source>
</evidence>
<evidence type="ECO:0000256" key="3">
    <source>
        <dbReference type="ARBA" id="ARBA00022771"/>
    </source>
</evidence>
<gene>
    <name evidence="12" type="primary">LOC104948921</name>
</gene>